<feature type="compositionally biased region" description="Low complexity" evidence="1">
    <location>
        <begin position="220"/>
        <end position="240"/>
    </location>
</feature>
<protein>
    <submittedName>
        <fullName evidence="2">Uncharacterized protein</fullName>
    </submittedName>
</protein>
<accession>A0A058ZBN1</accession>
<name>A0A058ZBN1_FONAL</name>
<organism evidence="2">
    <name type="scientific">Fonticula alba</name>
    <name type="common">Slime mold</name>
    <dbReference type="NCBI Taxonomy" id="691883"/>
    <lineage>
        <taxon>Eukaryota</taxon>
        <taxon>Rotosphaerida</taxon>
        <taxon>Fonticulaceae</taxon>
        <taxon>Fonticula</taxon>
    </lineage>
</organism>
<feature type="region of interest" description="Disordered" evidence="1">
    <location>
        <begin position="455"/>
        <end position="526"/>
    </location>
</feature>
<feature type="region of interest" description="Disordered" evidence="1">
    <location>
        <begin position="317"/>
        <end position="396"/>
    </location>
</feature>
<evidence type="ECO:0000256" key="1">
    <source>
        <dbReference type="SAM" id="MobiDB-lite"/>
    </source>
</evidence>
<dbReference type="Proteomes" id="UP000030693">
    <property type="component" value="Unassembled WGS sequence"/>
</dbReference>
<dbReference type="GeneID" id="20525952"/>
<reference evidence="2" key="1">
    <citation type="submission" date="2013-04" db="EMBL/GenBank/DDBJ databases">
        <title>The Genome Sequence of Fonticula alba ATCC 38817.</title>
        <authorList>
            <consortium name="The Broad Institute Genomics Platform"/>
            <person name="Russ C."/>
            <person name="Cuomo C."/>
            <person name="Burger G."/>
            <person name="Gray M.W."/>
            <person name="Holland P.W.H."/>
            <person name="King N."/>
            <person name="Lang F.B.F."/>
            <person name="Roger A.J."/>
            <person name="Ruiz-Trillo I."/>
            <person name="Brown M."/>
            <person name="Walker B."/>
            <person name="Young S."/>
            <person name="Zeng Q."/>
            <person name="Gargeya S."/>
            <person name="Fitzgerald M."/>
            <person name="Haas B."/>
            <person name="Abouelleil A."/>
            <person name="Allen A.W."/>
            <person name="Alvarado L."/>
            <person name="Arachchi H.M."/>
            <person name="Berlin A.M."/>
            <person name="Chapman S.B."/>
            <person name="Gainer-Dewar J."/>
            <person name="Goldberg J."/>
            <person name="Griggs A."/>
            <person name="Gujja S."/>
            <person name="Hansen M."/>
            <person name="Howarth C."/>
            <person name="Imamovic A."/>
            <person name="Ireland A."/>
            <person name="Larimer J."/>
            <person name="McCowan C."/>
            <person name="Murphy C."/>
            <person name="Pearson M."/>
            <person name="Poon T.W."/>
            <person name="Priest M."/>
            <person name="Roberts A."/>
            <person name="Saif S."/>
            <person name="Shea T."/>
            <person name="Sisk P."/>
            <person name="Sykes S."/>
            <person name="Wortman J."/>
            <person name="Nusbaum C."/>
            <person name="Birren B."/>
        </authorList>
    </citation>
    <scope>NUCLEOTIDE SEQUENCE [LARGE SCALE GENOMIC DNA]</scope>
    <source>
        <strain evidence="2">ATCC 38817</strain>
    </source>
</reference>
<evidence type="ECO:0000313" key="3">
    <source>
        <dbReference type="Proteomes" id="UP000030693"/>
    </source>
</evidence>
<keyword evidence="3" id="KW-1185">Reference proteome</keyword>
<dbReference type="AlphaFoldDB" id="A0A058ZBN1"/>
<feature type="compositionally biased region" description="Gly residues" evidence="1">
    <location>
        <begin position="319"/>
        <end position="329"/>
    </location>
</feature>
<feature type="region of interest" description="Disordered" evidence="1">
    <location>
        <begin position="1"/>
        <end position="109"/>
    </location>
</feature>
<dbReference type="EMBL" id="KB932202">
    <property type="protein sequence ID" value="KCV71809.1"/>
    <property type="molecule type" value="Genomic_DNA"/>
</dbReference>
<proteinExistence type="predicted"/>
<evidence type="ECO:0000313" key="2">
    <source>
        <dbReference type="EMBL" id="KCV71809.1"/>
    </source>
</evidence>
<sequence length="526" mass="53367">MGSPNKEAIEGPLKQVATGRSADQAASDESVHEATKQAAPEDSPGASSKRPTGKPLEGSTEEPTRPTAAKEPAKQPAKRSGLKMPAPKRRRADADPPDGAAPDGTPLIPADLPVMPFDLAAGVDPQFRFLLFGPPPSPGDTASPAPHGGAWRSPLLTEAEADFLFRLRSRTPSDSAHAVGSGFVAAEQFPGTAAIGLGHTRPVVASSQVGTFGVPEASQPAVDPVPAADAAPIGAPASAGSTIPAPGQESESTVDSVRHLVQPGPVPPGLLVDGVPAGGIIDSADFDWWRLQAAIIDDRSTGASDSHLGHSLQRLGVQLGMGPGRGTTGEGDRSPTLSSVTSSPALPPSDAARDSASATGAGLAASPDIDTGTGTGTDTGPAPLHNANPQSAPGAEPMIDVDAQISAVTRSQVKRLLLRDLKARRMLARDAALWHLYGRTAAWLDAATKPGPSAFGADTAAVAAPPPDPAQEPAPQATEEPAAPHREPVLLCAPRPDPTRRHGRAGPAARAVVPPPAPGVDTTLTP</sequence>
<gene>
    <name evidence="2" type="ORF">H696_01227</name>
</gene>
<feature type="compositionally biased region" description="Basic residues" evidence="1">
    <location>
        <begin position="76"/>
        <end position="91"/>
    </location>
</feature>
<feature type="region of interest" description="Disordered" evidence="1">
    <location>
        <begin position="220"/>
        <end position="262"/>
    </location>
</feature>
<dbReference type="RefSeq" id="XP_009493387.1">
    <property type="nucleotide sequence ID" value="XM_009495112.1"/>
</dbReference>
<feature type="compositionally biased region" description="Low complexity" evidence="1">
    <location>
        <begin position="342"/>
        <end position="380"/>
    </location>
</feature>